<accession>A0A0P9DWC4</accession>
<evidence type="ECO:0000313" key="1">
    <source>
        <dbReference type="EMBL" id="KPV54375.1"/>
    </source>
</evidence>
<reference evidence="1 2" key="1">
    <citation type="submission" date="2015-09" db="EMBL/GenBank/DDBJ databases">
        <title>Draft genome sequence of Kouleothrix aurantiaca JCM 19913.</title>
        <authorList>
            <person name="Hemp J."/>
        </authorList>
    </citation>
    <scope>NUCLEOTIDE SEQUENCE [LARGE SCALE GENOMIC DNA]</scope>
    <source>
        <strain evidence="1 2">COM-B</strain>
    </source>
</reference>
<sequence>MHVHIQVILVVRLMSLLKRSKRGFMAFLVEKTCLRDQMEQCDILLYVRVHASKLFPTNSTFMELGQKRCASLVTQYL</sequence>
<protein>
    <submittedName>
        <fullName evidence="1">Uncharacterized protein</fullName>
    </submittedName>
</protein>
<dbReference type="AlphaFoldDB" id="A0A0P9DWC4"/>
<evidence type="ECO:0000313" key="2">
    <source>
        <dbReference type="Proteomes" id="UP000050509"/>
    </source>
</evidence>
<dbReference type="EMBL" id="LJCR01000066">
    <property type="protein sequence ID" value="KPV54375.1"/>
    <property type="molecule type" value="Genomic_DNA"/>
</dbReference>
<organism evidence="1 2">
    <name type="scientific">Kouleothrix aurantiaca</name>
    <dbReference type="NCBI Taxonomy" id="186479"/>
    <lineage>
        <taxon>Bacteria</taxon>
        <taxon>Bacillati</taxon>
        <taxon>Chloroflexota</taxon>
        <taxon>Chloroflexia</taxon>
        <taxon>Chloroflexales</taxon>
        <taxon>Roseiflexineae</taxon>
        <taxon>Roseiflexaceae</taxon>
        <taxon>Kouleothrix</taxon>
    </lineage>
</organism>
<dbReference type="Proteomes" id="UP000050509">
    <property type="component" value="Unassembled WGS sequence"/>
</dbReference>
<keyword evidence="2" id="KW-1185">Reference proteome</keyword>
<name>A0A0P9DWC4_9CHLR</name>
<comment type="caution">
    <text evidence="1">The sequence shown here is derived from an EMBL/GenBank/DDBJ whole genome shotgun (WGS) entry which is preliminary data.</text>
</comment>
<gene>
    <name evidence="1" type="ORF">SE17_04110</name>
</gene>
<proteinExistence type="predicted"/>